<feature type="domain" description="MacB-like periplasmic core" evidence="9">
    <location>
        <begin position="21"/>
        <end position="244"/>
    </location>
</feature>
<gene>
    <name evidence="10" type="ORF">BXT84_15975</name>
</gene>
<evidence type="ECO:0000313" key="10">
    <source>
        <dbReference type="EMBL" id="AUW95268.1"/>
    </source>
</evidence>
<dbReference type="PANTHER" id="PTHR30572">
    <property type="entry name" value="MEMBRANE COMPONENT OF TRANSPORTER-RELATED"/>
    <property type="match status" value="1"/>
</dbReference>
<feature type="transmembrane region" description="Helical" evidence="7">
    <location>
        <begin position="21"/>
        <end position="42"/>
    </location>
</feature>
<keyword evidence="3 7" id="KW-0812">Transmembrane</keyword>
<keyword evidence="11" id="KW-1185">Reference proteome</keyword>
<sequence length="405" mass="41926">MPALEILRIALRSIRANKMRSLLTMLGIIIGVSAVILLTAVGRGATDMVTNKVESLGTNLIQIMSSSTSVGGINKGQGSAPTLTMADVQAIAQQDTAVKAVAPLLSTQGQVVWRANNYSTSIQGTTANYPQIENMPLGSGRNFTNQEVQDNATVAIIGTTVESDLFPSGMNPIGQTIDVNGIPFRVIGVLKSEGTNGFINQDDRIVIPITTDMNLLDGTTYLTGIYAAAKSPADMAMAEAEITSTLRVANQILPGQANNFTLLTSATFLSTLTSITGILTDLLAGVAGISLVVGGIGIMNIMLVSVTERTREIGIRKAIGASKGVILAQFVVEAVLVSIIGGLIGVAIGVLGAVIGGSVFHLSGLVGMNAVGLAFGFAALVGIIFGVYPARKAANLNPIDALRFE</sequence>
<evidence type="ECO:0000256" key="4">
    <source>
        <dbReference type="ARBA" id="ARBA00022989"/>
    </source>
</evidence>
<accession>A0ABN5H7W2</accession>
<keyword evidence="2" id="KW-1003">Cell membrane</keyword>
<evidence type="ECO:0000313" key="11">
    <source>
        <dbReference type="Proteomes" id="UP000325292"/>
    </source>
</evidence>
<dbReference type="InterPro" id="IPR050250">
    <property type="entry name" value="Macrolide_Exporter_MacB"/>
</dbReference>
<dbReference type="InterPro" id="IPR003838">
    <property type="entry name" value="ABC3_permease_C"/>
</dbReference>
<protein>
    <submittedName>
        <fullName evidence="10">Multidrug ABC transporter substrate-binding protein</fullName>
    </submittedName>
</protein>
<feature type="domain" description="ABC3 transporter permease C-terminal" evidence="8">
    <location>
        <begin position="286"/>
        <end position="398"/>
    </location>
</feature>
<evidence type="ECO:0000259" key="8">
    <source>
        <dbReference type="Pfam" id="PF02687"/>
    </source>
</evidence>
<evidence type="ECO:0000259" key="9">
    <source>
        <dbReference type="Pfam" id="PF12704"/>
    </source>
</evidence>
<dbReference type="PANTHER" id="PTHR30572:SF4">
    <property type="entry name" value="ABC TRANSPORTER PERMEASE YTRF"/>
    <property type="match status" value="1"/>
</dbReference>
<reference evidence="10 11" key="1">
    <citation type="journal article" date="2019" name="Sci. Rep.">
        <title>Sulfobacillus thermotolerans: new insights into resistance and metabolic capacities of acidophilic chemolithotrophs.</title>
        <authorList>
            <person name="Panyushkina A.E."/>
            <person name="Babenko V.V."/>
            <person name="Nikitina A.S."/>
            <person name="Selezneva O.V."/>
            <person name="Tsaplina I.A."/>
            <person name="Letarova M.A."/>
            <person name="Kostryukova E.S."/>
            <person name="Letarov A.V."/>
        </authorList>
    </citation>
    <scope>NUCLEOTIDE SEQUENCE [LARGE SCALE GENOMIC DNA]</scope>
    <source>
        <strain evidence="10 11">Kr1</strain>
    </source>
</reference>
<evidence type="ECO:0000256" key="2">
    <source>
        <dbReference type="ARBA" id="ARBA00022475"/>
    </source>
</evidence>
<evidence type="ECO:0000256" key="3">
    <source>
        <dbReference type="ARBA" id="ARBA00022692"/>
    </source>
</evidence>
<evidence type="ECO:0000256" key="5">
    <source>
        <dbReference type="ARBA" id="ARBA00023136"/>
    </source>
</evidence>
<dbReference type="Pfam" id="PF02687">
    <property type="entry name" value="FtsX"/>
    <property type="match status" value="1"/>
</dbReference>
<dbReference type="Pfam" id="PF12704">
    <property type="entry name" value="MacB_PCD"/>
    <property type="match status" value="1"/>
</dbReference>
<dbReference type="InterPro" id="IPR025857">
    <property type="entry name" value="MacB_PCD"/>
</dbReference>
<feature type="transmembrane region" description="Helical" evidence="7">
    <location>
        <begin position="367"/>
        <end position="388"/>
    </location>
</feature>
<proteinExistence type="inferred from homology"/>
<keyword evidence="4 7" id="KW-1133">Transmembrane helix</keyword>
<name>A0ABN5H7W2_9FIRM</name>
<dbReference type="EMBL" id="CP019454">
    <property type="protein sequence ID" value="AUW95268.1"/>
    <property type="molecule type" value="Genomic_DNA"/>
</dbReference>
<evidence type="ECO:0000256" key="6">
    <source>
        <dbReference type="ARBA" id="ARBA00038076"/>
    </source>
</evidence>
<comment type="similarity">
    <text evidence="6">Belongs to the ABC-4 integral membrane protein family.</text>
</comment>
<feature type="transmembrane region" description="Helical" evidence="7">
    <location>
        <begin position="325"/>
        <end position="355"/>
    </location>
</feature>
<organism evidence="10 11">
    <name type="scientific">Sulfobacillus thermotolerans</name>
    <dbReference type="NCBI Taxonomy" id="338644"/>
    <lineage>
        <taxon>Bacteria</taxon>
        <taxon>Bacillati</taxon>
        <taxon>Bacillota</taxon>
        <taxon>Clostridia</taxon>
        <taxon>Eubacteriales</taxon>
        <taxon>Clostridiales Family XVII. Incertae Sedis</taxon>
        <taxon>Sulfobacillus</taxon>
    </lineage>
</organism>
<keyword evidence="5 7" id="KW-0472">Membrane</keyword>
<dbReference type="Proteomes" id="UP000325292">
    <property type="component" value="Chromosome"/>
</dbReference>
<comment type="subcellular location">
    <subcellularLocation>
        <location evidence="1">Cell membrane</location>
        <topology evidence="1">Multi-pass membrane protein</topology>
    </subcellularLocation>
</comment>
<evidence type="ECO:0000256" key="1">
    <source>
        <dbReference type="ARBA" id="ARBA00004651"/>
    </source>
</evidence>
<feature type="transmembrane region" description="Helical" evidence="7">
    <location>
        <begin position="282"/>
        <end position="304"/>
    </location>
</feature>
<evidence type="ECO:0000256" key="7">
    <source>
        <dbReference type="SAM" id="Phobius"/>
    </source>
</evidence>